<name>A0A6G8B135_9LACO</name>
<dbReference type="SUPFAM" id="SSF46785">
    <property type="entry name" value="Winged helix' DNA-binding domain"/>
    <property type="match status" value="1"/>
</dbReference>
<keyword evidence="1" id="KW-0805">Transcription regulation</keyword>
<evidence type="ECO:0000313" key="5">
    <source>
        <dbReference type="EMBL" id="QIL51051.1"/>
    </source>
</evidence>
<feature type="domain" description="HTH crp-type" evidence="4">
    <location>
        <begin position="145"/>
        <end position="220"/>
    </location>
</feature>
<dbReference type="InterPro" id="IPR018490">
    <property type="entry name" value="cNMP-bd_dom_sf"/>
</dbReference>
<dbReference type="GO" id="GO:0006355">
    <property type="term" value="P:regulation of DNA-templated transcription"/>
    <property type="evidence" value="ECO:0007669"/>
    <property type="project" value="InterPro"/>
</dbReference>
<reference evidence="5 6" key="1">
    <citation type="submission" date="2020-03" db="EMBL/GenBank/DDBJ databases">
        <title>Weissella sp. nov., isolated from Cybister lewisianus.</title>
        <authorList>
            <person name="Hyun D.-W."/>
            <person name="Bae J.-W."/>
        </authorList>
    </citation>
    <scope>NUCLEOTIDE SEQUENCE [LARGE SCALE GENOMIC DNA]</scope>
    <source>
        <strain evidence="5 6">HDW19</strain>
    </source>
</reference>
<sequence>MVTEQEYIEYLIQQINMLPYNDVKEVTLKRKEYLVRAGEDLGDIYIMKQGVVITSLKGANERLVNLKYMIDPGIVTLLTEEESGGRNKQPVDVLVDSTQATFLQVNREKFWKLFNQDAKLSEYLKLYYRRKINEYINQIRVQTSNNKTGNVCAFLYECGQLFGKPSENETVVIKHRITQGTIAEFCGITTRNSVSRIMLNLSKLNIIDNSGKYILIRDMHYLKGYVQKN</sequence>
<evidence type="ECO:0000256" key="3">
    <source>
        <dbReference type="ARBA" id="ARBA00023163"/>
    </source>
</evidence>
<dbReference type="InterPro" id="IPR014710">
    <property type="entry name" value="RmlC-like_jellyroll"/>
</dbReference>
<dbReference type="InterPro" id="IPR036388">
    <property type="entry name" value="WH-like_DNA-bd_sf"/>
</dbReference>
<dbReference type="GO" id="GO:0003677">
    <property type="term" value="F:DNA binding"/>
    <property type="evidence" value="ECO:0007669"/>
    <property type="project" value="UniProtKB-KW"/>
</dbReference>
<dbReference type="Proteomes" id="UP000500741">
    <property type="component" value="Chromosome"/>
</dbReference>
<gene>
    <name evidence="5" type="ORF">G7084_06930</name>
</gene>
<evidence type="ECO:0000256" key="2">
    <source>
        <dbReference type="ARBA" id="ARBA00023125"/>
    </source>
</evidence>
<proteinExistence type="predicted"/>
<dbReference type="RefSeq" id="WP_166011255.1">
    <property type="nucleotide sequence ID" value="NZ_CP049888.1"/>
</dbReference>
<organism evidence="5 6">
    <name type="scientific">Weissella coleopterorum</name>
    <dbReference type="NCBI Taxonomy" id="2714949"/>
    <lineage>
        <taxon>Bacteria</taxon>
        <taxon>Bacillati</taxon>
        <taxon>Bacillota</taxon>
        <taxon>Bacilli</taxon>
        <taxon>Lactobacillales</taxon>
        <taxon>Lactobacillaceae</taxon>
        <taxon>Weissella</taxon>
    </lineage>
</organism>
<dbReference type="KEGG" id="wco:G7084_06930"/>
<dbReference type="Gene3D" id="2.60.120.10">
    <property type="entry name" value="Jelly Rolls"/>
    <property type="match status" value="1"/>
</dbReference>
<protein>
    <submittedName>
        <fullName evidence="5">Crp/Fnr family transcriptional regulator</fullName>
    </submittedName>
</protein>
<dbReference type="EMBL" id="CP049888">
    <property type="protein sequence ID" value="QIL51051.1"/>
    <property type="molecule type" value="Genomic_DNA"/>
</dbReference>
<dbReference type="PROSITE" id="PS51063">
    <property type="entry name" value="HTH_CRP_2"/>
    <property type="match status" value="1"/>
</dbReference>
<dbReference type="Gene3D" id="1.10.10.10">
    <property type="entry name" value="Winged helix-like DNA-binding domain superfamily/Winged helix DNA-binding domain"/>
    <property type="match status" value="1"/>
</dbReference>
<evidence type="ECO:0000259" key="4">
    <source>
        <dbReference type="PROSITE" id="PS51063"/>
    </source>
</evidence>
<dbReference type="AlphaFoldDB" id="A0A6G8B135"/>
<accession>A0A6G8B135</accession>
<keyword evidence="3" id="KW-0804">Transcription</keyword>
<keyword evidence="2" id="KW-0238">DNA-binding</keyword>
<dbReference type="SUPFAM" id="SSF51206">
    <property type="entry name" value="cAMP-binding domain-like"/>
    <property type="match status" value="1"/>
</dbReference>
<dbReference type="InterPro" id="IPR012318">
    <property type="entry name" value="HTH_CRP"/>
</dbReference>
<keyword evidence="6" id="KW-1185">Reference proteome</keyword>
<evidence type="ECO:0000313" key="6">
    <source>
        <dbReference type="Proteomes" id="UP000500741"/>
    </source>
</evidence>
<dbReference type="InterPro" id="IPR036390">
    <property type="entry name" value="WH_DNA-bd_sf"/>
</dbReference>
<evidence type="ECO:0000256" key="1">
    <source>
        <dbReference type="ARBA" id="ARBA00023015"/>
    </source>
</evidence>
<dbReference type="Pfam" id="PF13545">
    <property type="entry name" value="HTH_Crp_2"/>
    <property type="match status" value="1"/>
</dbReference>